<comment type="caution">
    <text evidence="1">The sequence shown here is derived from an EMBL/GenBank/DDBJ whole genome shotgun (WGS) entry which is preliminary data.</text>
</comment>
<dbReference type="OrthoDB" id="10255128at2759"/>
<dbReference type="Gene3D" id="3.40.50.1000">
    <property type="entry name" value="HAD superfamily/HAD-like"/>
    <property type="match status" value="1"/>
</dbReference>
<name>A0A1Y2E4C2_9PEZI</name>
<evidence type="ECO:0000313" key="1">
    <source>
        <dbReference type="EMBL" id="ORY66287.1"/>
    </source>
</evidence>
<dbReference type="Pfam" id="PF12710">
    <property type="entry name" value="HAD"/>
    <property type="match status" value="1"/>
</dbReference>
<dbReference type="FunCoup" id="A0A1Y2E4C2">
    <property type="interactions" value="18"/>
</dbReference>
<gene>
    <name evidence="1" type="ORF">BCR38DRAFT_429798</name>
</gene>
<dbReference type="InterPro" id="IPR023214">
    <property type="entry name" value="HAD_sf"/>
</dbReference>
<dbReference type="Proteomes" id="UP000193689">
    <property type="component" value="Unassembled WGS sequence"/>
</dbReference>
<dbReference type="NCBIfam" id="TIGR01488">
    <property type="entry name" value="HAD-SF-IB"/>
    <property type="match status" value="1"/>
</dbReference>
<evidence type="ECO:0000313" key="2">
    <source>
        <dbReference type="Proteomes" id="UP000193689"/>
    </source>
</evidence>
<dbReference type="EMBL" id="MCFJ01000005">
    <property type="protein sequence ID" value="ORY66287.1"/>
    <property type="molecule type" value="Genomic_DNA"/>
</dbReference>
<dbReference type="PANTHER" id="PTHR28181">
    <property type="entry name" value="UPF0655 PROTEIN YCR015C"/>
    <property type="match status" value="1"/>
</dbReference>
<dbReference type="SUPFAM" id="SSF56784">
    <property type="entry name" value="HAD-like"/>
    <property type="match status" value="1"/>
</dbReference>
<dbReference type="AlphaFoldDB" id="A0A1Y2E4C2"/>
<sequence length="271" mass="30698">MSLFMDFDGTITVEDTINEVASYALQVQAEQGDDLREEWGTVVREYMKDYGKHVAEYCPEEKARKSPTHEVGFLRELKTLELRSLERIYKCQVFKGITRDMFRKAGQDAVRRGVVQIRPGFKEFVETKMSEGWKVWIVSVNWSSAYIEGVCDVPGITVIANEVQDDGSIVGPDMLNQKGIGSRNLTNSRDKLDVMQAIIQDESKPTVYFGDSVTDLECLLAASTGIVISDDEDSKLLRTLGRIGKRVPRATRQEPYPALFWASDYQEVMNM</sequence>
<proteinExistence type="predicted"/>
<reference evidence="1 2" key="1">
    <citation type="submission" date="2016-07" db="EMBL/GenBank/DDBJ databases">
        <title>Pervasive Adenine N6-methylation of Active Genes in Fungi.</title>
        <authorList>
            <consortium name="DOE Joint Genome Institute"/>
            <person name="Mondo S.J."/>
            <person name="Dannebaum R.O."/>
            <person name="Kuo R.C."/>
            <person name="Labutti K."/>
            <person name="Haridas S."/>
            <person name="Kuo A."/>
            <person name="Salamov A."/>
            <person name="Ahrendt S.R."/>
            <person name="Lipzen A."/>
            <person name="Sullivan W."/>
            <person name="Andreopoulos W.B."/>
            <person name="Clum A."/>
            <person name="Lindquist E."/>
            <person name="Daum C."/>
            <person name="Ramamoorthy G.K."/>
            <person name="Gryganskyi A."/>
            <person name="Culley D."/>
            <person name="Magnuson J.K."/>
            <person name="James T.Y."/>
            <person name="O'Malley M.A."/>
            <person name="Stajich J.E."/>
            <person name="Spatafora J.W."/>
            <person name="Visel A."/>
            <person name="Grigoriev I.V."/>
        </authorList>
    </citation>
    <scope>NUCLEOTIDE SEQUENCE [LARGE SCALE GENOMIC DNA]</scope>
    <source>
        <strain evidence="1 2">CBS 129021</strain>
    </source>
</reference>
<keyword evidence="2" id="KW-1185">Reference proteome</keyword>
<dbReference type="PANTHER" id="PTHR28181:SF1">
    <property type="entry name" value="COLD TOLERANCE PROTEIN 1"/>
    <property type="match status" value="1"/>
</dbReference>
<dbReference type="InterPro" id="IPR050849">
    <property type="entry name" value="HAD-like_hydrolase_phosphatase"/>
</dbReference>
<organism evidence="1 2">
    <name type="scientific">Pseudomassariella vexata</name>
    <dbReference type="NCBI Taxonomy" id="1141098"/>
    <lineage>
        <taxon>Eukaryota</taxon>
        <taxon>Fungi</taxon>
        <taxon>Dikarya</taxon>
        <taxon>Ascomycota</taxon>
        <taxon>Pezizomycotina</taxon>
        <taxon>Sordariomycetes</taxon>
        <taxon>Xylariomycetidae</taxon>
        <taxon>Amphisphaeriales</taxon>
        <taxon>Pseudomassariaceae</taxon>
        <taxon>Pseudomassariella</taxon>
    </lineage>
</organism>
<dbReference type="STRING" id="1141098.A0A1Y2E4C2"/>
<dbReference type="InParanoid" id="A0A1Y2E4C2"/>
<dbReference type="InterPro" id="IPR036412">
    <property type="entry name" value="HAD-like_sf"/>
</dbReference>
<dbReference type="GeneID" id="63776203"/>
<accession>A0A1Y2E4C2</accession>
<dbReference type="RefSeq" id="XP_040717251.1">
    <property type="nucleotide sequence ID" value="XM_040859991.1"/>
</dbReference>
<protein>
    <submittedName>
        <fullName evidence="1">HAD-like domain-containing protein</fullName>
    </submittedName>
</protein>